<proteinExistence type="predicted"/>
<evidence type="ECO:0000313" key="3">
    <source>
        <dbReference type="Proteomes" id="UP000183530"/>
    </source>
</evidence>
<evidence type="ECO:0000259" key="1">
    <source>
        <dbReference type="Pfam" id="PF13601"/>
    </source>
</evidence>
<dbReference type="Pfam" id="PF13601">
    <property type="entry name" value="HTH_34"/>
    <property type="match status" value="1"/>
</dbReference>
<dbReference type="InterPro" id="IPR036388">
    <property type="entry name" value="WH-like_DNA-bd_sf"/>
</dbReference>
<feature type="domain" description="Winged helix DNA-binding" evidence="1">
    <location>
        <begin position="22"/>
        <end position="100"/>
    </location>
</feature>
<dbReference type="STRING" id="556325.BHE16_09910"/>
<dbReference type="PANTHER" id="PTHR37318:SF1">
    <property type="entry name" value="BSL7504 PROTEIN"/>
    <property type="match status" value="1"/>
</dbReference>
<dbReference type="InterPro" id="IPR027395">
    <property type="entry name" value="WH_DNA-bd_dom"/>
</dbReference>
<gene>
    <name evidence="2" type="ORF">BHE16_09910</name>
</gene>
<dbReference type="PANTHER" id="PTHR37318">
    <property type="entry name" value="BSL7504 PROTEIN"/>
    <property type="match status" value="1"/>
</dbReference>
<dbReference type="SUPFAM" id="SSF46785">
    <property type="entry name" value="Winged helix' DNA-binding domain"/>
    <property type="match status" value="1"/>
</dbReference>
<reference evidence="2 3" key="1">
    <citation type="submission" date="2016-11" db="EMBL/GenBank/DDBJ databases">
        <title>Genome sequencing of Zhihengliuella aestuarii B18 antagonistic to Plasmodiophora brassicae.</title>
        <authorList>
            <person name="Luo Y."/>
        </authorList>
    </citation>
    <scope>NUCLEOTIDE SEQUENCE [LARGE SCALE GENOMIC DNA]</scope>
    <source>
        <strain evidence="2 3">B18</strain>
    </source>
</reference>
<dbReference type="InterPro" id="IPR036390">
    <property type="entry name" value="WH_DNA-bd_sf"/>
</dbReference>
<dbReference type="Proteomes" id="UP000183530">
    <property type="component" value="Chromosome"/>
</dbReference>
<keyword evidence="3" id="KW-1185">Reference proteome</keyword>
<dbReference type="EMBL" id="CP018135">
    <property type="protein sequence ID" value="APF41253.1"/>
    <property type="molecule type" value="Genomic_DNA"/>
</dbReference>
<accession>A0A1L2ZP98</accession>
<dbReference type="Gene3D" id="1.10.10.10">
    <property type="entry name" value="Winged helix-like DNA-binding domain superfamily/Winged helix DNA-binding domain"/>
    <property type="match status" value="1"/>
</dbReference>
<sequence length="109" mass="12088">MTSEKSSRHPREQLSDALSHPVRFSITAAVAATEEIEFSAVREYIQVSDSVLSRQASQLEDANILHIRKGFVGKKPRTWYSLTKEGRAIWNQHLAALQAIASGAAPQQD</sequence>
<dbReference type="OrthoDB" id="4952043at2"/>
<name>A0A1L2ZP98_9MICC</name>
<organism evidence="2 3">
    <name type="scientific">Neomicrococcus aestuarii</name>
    <dbReference type="NCBI Taxonomy" id="556325"/>
    <lineage>
        <taxon>Bacteria</taxon>
        <taxon>Bacillati</taxon>
        <taxon>Actinomycetota</taxon>
        <taxon>Actinomycetes</taxon>
        <taxon>Micrococcales</taxon>
        <taxon>Micrococcaceae</taxon>
        <taxon>Neomicrococcus</taxon>
    </lineage>
</organism>
<evidence type="ECO:0000313" key="2">
    <source>
        <dbReference type="EMBL" id="APF41253.1"/>
    </source>
</evidence>
<dbReference type="KEGG" id="nae:BHE16_09910"/>
<protein>
    <submittedName>
        <fullName evidence="2">ArsR family transcriptional regulator</fullName>
    </submittedName>
</protein>
<dbReference type="AlphaFoldDB" id="A0A1L2ZP98"/>
<dbReference type="RefSeq" id="WP_071894721.1">
    <property type="nucleotide sequence ID" value="NZ_CP018135.1"/>
</dbReference>